<protein>
    <recommendedName>
        <fullName evidence="1">UPF0311 protein C7I84_02670</fullName>
    </recommendedName>
</protein>
<dbReference type="Gene3D" id="2.40.160.20">
    <property type="match status" value="1"/>
</dbReference>
<dbReference type="EMBL" id="PXYK01000002">
    <property type="protein sequence ID" value="PSJ65267.1"/>
    <property type="molecule type" value="Genomic_DNA"/>
</dbReference>
<dbReference type="PANTHER" id="PTHR37315">
    <property type="entry name" value="UPF0311 PROTEIN BLR7842"/>
    <property type="match status" value="1"/>
</dbReference>
<dbReference type="OrthoDB" id="5294829at2"/>
<dbReference type="Proteomes" id="UP000241229">
    <property type="component" value="Unassembled WGS sequence"/>
</dbReference>
<evidence type="ECO:0000256" key="1">
    <source>
        <dbReference type="HAMAP-Rule" id="MF_00775"/>
    </source>
</evidence>
<accession>A0A2P7SS59</accession>
<organism evidence="2 3">
    <name type="scientific">Kumtagia ephedrae</name>
    <dbReference type="NCBI Taxonomy" id="2116701"/>
    <lineage>
        <taxon>Bacteria</taxon>
        <taxon>Pseudomonadati</taxon>
        <taxon>Pseudomonadota</taxon>
        <taxon>Alphaproteobacteria</taxon>
        <taxon>Hyphomicrobiales</taxon>
        <taxon>Phyllobacteriaceae</taxon>
        <taxon>Kumtagia</taxon>
    </lineage>
</organism>
<dbReference type="PANTHER" id="PTHR37315:SF1">
    <property type="entry name" value="UPF0311 PROTEIN BLR7842"/>
    <property type="match status" value="1"/>
</dbReference>
<evidence type="ECO:0000313" key="2">
    <source>
        <dbReference type="EMBL" id="PSJ65267.1"/>
    </source>
</evidence>
<dbReference type="HAMAP" id="MF_00775">
    <property type="entry name" value="UPF0311"/>
    <property type="match status" value="1"/>
</dbReference>
<reference evidence="2 3" key="1">
    <citation type="submission" date="2018-03" db="EMBL/GenBank/DDBJ databases">
        <title>The draft genome of Mesorhizobium sp. 6GN-30.</title>
        <authorList>
            <person name="Liu L."/>
            <person name="Li L."/>
            <person name="Wang T."/>
            <person name="Zhang X."/>
            <person name="Liang L."/>
        </authorList>
    </citation>
    <scope>NUCLEOTIDE SEQUENCE [LARGE SCALE GENOMIC DNA]</scope>
    <source>
        <strain evidence="2 3">6GN30</strain>
    </source>
</reference>
<dbReference type="Pfam" id="PF11578">
    <property type="entry name" value="DUF3237"/>
    <property type="match status" value="1"/>
</dbReference>
<keyword evidence="3" id="KW-1185">Reference proteome</keyword>
<dbReference type="InterPro" id="IPR020915">
    <property type="entry name" value="UPF0311"/>
</dbReference>
<gene>
    <name evidence="2" type="ORF">C7I84_02670</name>
</gene>
<proteinExistence type="inferred from homology"/>
<comment type="similarity">
    <text evidence="1">Belongs to the UPF0311 family.</text>
</comment>
<comment type="caution">
    <text evidence="2">The sequence shown here is derived from an EMBL/GenBank/DDBJ whole genome shotgun (WGS) entry which is preliminary data.</text>
</comment>
<sequence length="167" mass="18336">MQAIVSTQTRGEGMVEISLKPLFTMQADTANGATHIGPVPVGYLRRVVFVTGGRFAGERLSGRILPGGGDFLMMRPDGGMHLDVRLVLETDAGELIYMTYVGRRHGPPEVMERYKNSEAVAYGEDYFRTIVQFETAASRLAWLNGILAIGAGYRTAEGAVYEIFEIE</sequence>
<dbReference type="AlphaFoldDB" id="A0A2P7SS59"/>
<evidence type="ECO:0000313" key="3">
    <source>
        <dbReference type="Proteomes" id="UP000241229"/>
    </source>
</evidence>
<name>A0A2P7SS59_9HYPH</name>